<evidence type="ECO:0000259" key="9">
    <source>
        <dbReference type="Pfam" id="PF08501"/>
    </source>
</evidence>
<dbReference type="PANTHER" id="PTHR21089">
    <property type="entry name" value="SHIKIMATE DEHYDROGENASE"/>
    <property type="match status" value="1"/>
</dbReference>
<dbReference type="GO" id="GO:0009423">
    <property type="term" value="P:chorismate biosynthetic process"/>
    <property type="evidence" value="ECO:0007669"/>
    <property type="project" value="UniProtKB-UniRule"/>
</dbReference>
<dbReference type="OrthoDB" id="9792692at2"/>
<dbReference type="EMBL" id="PPCN01000001">
    <property type="protein sequence ID" value="POF34533.1"/>
    <property type="molecule type" value="Genomic_DNA"/>
</dbReference>
<accession>A0A2S3V432</accession>
<feature type="active site" description="Proton acceptor" evidence="7">
    <location>
        <position position="71"/>
    </location>
</feature>
<comment type="catalytic activity">
    <reaction evidence="6 7">
        <text>shikimate + NADP(+) = 3-dehydroshikimate + NADPH + H(+)</text>
        <dbReference type="Rhea" id="RHEA:17737"/>
        <dbReference type="ChEBI" id="CHEBI:15378"/>
        <dbReference type="ChEBI" id="CHEBI:16630"/>
        <dbReference type="ChEBI" id="CHEBI:36208"/>
        <dbReference type="ChEBI" id="CHEBI:57783"/>
        <dbReference type="ChEBI" id="CHEBI:58349"/>
        <dbReference type="EC" id="1.1.1.25"/>
    </reaction>
</comment>
<evidence type="ECO:0000256" key="7">
    <source>
        <dbReference type="HAMAP-Rule" id="MF_00222"/>
    </source>
</evidence>
<comment type="caution">
    <text evidence="10">The sequence shown here is derived from an EMBL/GenBank/DDBJ whole genome shotgun (WGS) entry which is preliminary data.</text>
</comment>
<dbReference type="GO" id="GO:0004764">
    <property type="term" value="F:shikimate 3-dehydrogenase (NADP+) activity"/>
    <property type="evidence" value="ECO:0007669"/>
    <property type="project" value="UniProtKB-UniRule"/>
</dbReference>
<dbReference type="UniPathway" id="UPA00053">
    <property type="reaction ID" value="UER00087"/>
</dbReference>
<dbReference type="NCBIfam" id="NF001312">
    <property type="entry name" value="PRK00258.1-4"/>
    <property type="match status" value="1"/>
</dbReference>
<organism evidence="10 11">
    <name type="scientific">Roseibium marinum</name>
    <dbReference type="NCBI Taxonomy" id="281252"/>
    <lineage>
        <taxon>Bacteria</taxon>
        <taxon>Pseudomonadati</taxon>
        <taxon>Pseudomonadota</taxon>
        <taxon>Alphaproteobacteria</taxon>
        <taxon>Hyphomicrobiales</taxon>
        <taxon>Stappiaceae</taxon>
        <taxon>Roseibium</taxon>
    </lineage>
</organism>
<dbReference type="Proteomes" id="UP000236959">
    <property type="component" value="Unassembled WGS sequence"/>
</dbReference>
<dbReference type="GO" id="GO:0019632">
    <property type="term" value="P:shikimate metabolic process"/>
    <property type="evidence" value="ECO:0007669"/>
    <property type="project" value="TreeGrafter"/>
</dbReference>
<dbReference type="GO" id="GO:0050661">
    <property type="term" value="F:NADP binding"/>
    <property type="evidence" value="ECO:0007669"/>
    <property type="project" value="TreeGrafter"/>
</dbReference>
<dbReference type="InterPro" id="IPR046346">
    <property type="entry name" value="Aminoacid_DH-like_N_sf"/>
</dbReference>
<dbReference type="RefSeq" id="WP_103221094.1">
    <property type="nucleotide sequence ID" value="NZ_PPCN01000001.1"/>
</dbReference>
<dbReference type="PANTHER" id="PTHR21089:SF1">
    <property type="entry name" value="BIFUNCTIONAL 3-DEHYDROQUINATE DEHYDRATASE_SHIKIMATE DEHYDROGENASE, CHLOROPLASTIC"/>
    <property type="match status" value="1"/>
</dbReference>
<dbReference type="InterPro" id="IPR022893">
    <property type="entry name" value="Shikimate_DH_fam"/>
</dbReference>
<dbReference type="InterPro" id="IPR013708">
    <property type="entry name" value="Shikimate_DH-bd_N"/>
</dbReference>
<feature type="binding site" evidence="7">
    <location>
        <position position="253"/>
    </location>
    <ligand>
        <name>shikimate</name>
        <dbReference type="ChEBI" id="CHEBI:36208"/>
    </ligand>
</feature>
<feature type="binding site" evidence="7">
    <location>
        <position position="83"/>
    </location>
    <ligand>
        <name>NADP(+)</name>
        <dbReference type="ChEBI" id="CHEBI:58349"/>
    </ligand>
</feature>
<name>A0A2S3V432_9HYPH</name>
<feature type="binding site" evidence="7">
    <location>
        <position position="246"/>
    </location>
    <ligand>
        <name>NADP(+)</name>
        <dbReference type="ChEBI" id="CHEBI:58349"/>
    </ligand>
</feature>
<evidence type="ECO:0000256" key="1">
    <source>
        <dbReference type="ARBA" id="ARBA00004871"/>
    </source>
</evidence>
<comment type="caution">
    <text evidence="7">Lacks conserved residue(s) required for the propagation of feature annotation.</text>
</comment>
<comment type="pathway">
    <text evidence="1 7">Metabolic intermediate biosynthesis; chorismate biosynthesis; chorismate from D-erythrose 4-phosphate and phosphoenolpyruvate: step 4/7.</text>
</comment>
<evidence type="ECO:0000256" key="5">
    <source>
        <dbReference type="ARBA" id="ARBA00023141"/>
    </source>
</evidence>
<sequence length="283" mass="30403">MADPDRPFLACVIGWPVMHSLSPLMHSHWMEQQGIKGGYVPILVRPGTLEPALRALHPLGFAGCNLTIPHKLDAMEIVDEVDDVARRIGAISCIVVREDGALFGTNNDWLGFLGNLKQSVPGWRGDAGPAVVIGAGGGARAVCHGLLREGVPEIRLVNRTAAKAEKVAADLGGSIRVLPWKDRHIALEGAALAVNTTSLGMVGQPPLDLKLDCLHGEAVAADIVYTPLETAFLQAARARGNPIVDGLGMLMHQGPAAWRRWLGVEPLVTDDLRRALEDRLKRH</sequence>
<dbReference type="HAMAP" id="MF_00222">
    <property type="entry name" value="Shikimate_DH_AroE"/>
    <property type="match status" value="1"/>
</dbReference>
<evidence type="ECO:0000256" key="3">
    <source>
        <dbReference type="ARBA" id="ARBA00022857"/>
    </source>
</evidence>
<keyword evidence="7" id="KW-0028">Amino-acid biosynthesis</keyword>
<dbReference type="Pfam" id="PF08501">
    <property type="entry name" value="Shikimate_dh_N"/>
    <property type="match status" value="1"/>
</dbReference>
<dbReference type="AlphaFoldDB" id="A0A2S3V432"/>
<gene>
    <name evidence="7" type="primary">aroE</name>
    <name evidence="10" type="ORF">CLV41_101989</name>
</gene>
<dbReference type="Gene3D" id="3.40.50.720">
    <property type="entry name" value="NAD(P)-binding Rossmann-like Domain"/>
    <property type="match status" value="1"/>
</dbReference>
<dbReference type="Pfam" id="PF01488">
    <property type="entry name" value="Shikimate_DH"/>
    <property type="match status" value="1"/>
</dbReference>
<feature type="binding site" evidence="7">
    <location>
        <begin position="20"/>
        <end position="22"/>
    </location>
    <ligand>
        <name>shikimate</name>
        <dbReference type="ChEBI" id="CHEBI:36208"/>
    </ligand>
</feature>
<dbReference type="InterPro" id="IPR006151">
    <property type="entry name" value="Shikm_DH/Glu-tRNA_Rdtase"/>
</dbReference>
<dbReference type="EC" id="1.1.1.25" evidence="2 7"/>
<dbReference type="GO" id="GO:0008652">
    <property type="term" value="P:amino acid biosynthetic process"/>
    <property type="evidence" value="ECO:0007669"/>
    <property type="project" value="UniProtKB-KW"/>
</dbReference>
<dbReference type="Gene3D" id="3.40.50.10860">
    <property type="entry name" value="Leucine Dehydrogenase, chain A, domain 1"/>
    <property type="match status" value="1"/>
</dbReference>
<keyword evidence="3 7" id="KW-0521">NADP</keyword>
<feature type="binding site" evidence="7">
    <location>
        <position position="108"/>
    </location>
    <ligand>
        <name>shikimate</name>
        <dbReference type="ChEBI" id="CHEBI:36208"/>
    </ligand>
</feature>
<feature type="binding site" evidence="7">
    <location>
        <position position="225"/>
    </location>
    <ligand>
        <name>shikimate</name>
        <dbReference type="ChEBI" id="CHEBI:36208"/>
    </ligand>
</feature>
<evidence type="ECO:0000256" key="4">
    <source>
        <dbReference type="ARBA" id="ARBA00023002"/>
    </source>
</evidence>
<dbReference type="GO" id="GO:0009073">
    <property type="term" value="P:aromatic amino acid family biosynthetic process"/>
    <property type="evidence" value="ECO:0007669"/>
    <property type="project" value="UniProtKB-KW"/>
</dbReference>
<reference evidence="10 11" key="1">
    <citation type="submission" date="2018-01" db="EMBL/GenBank/DDBJ databases">
        <title>Genomic Encyclopedia of Archaeal and Bacterial Type Strains, Phase II (KMG-II): from individual species to whole genera.</title>
        <authorList>
            <person name="Goeker M."/>
        </authorList>
    </citation>
    <scope>NUCLEOTIDE SEQUENCE [LARGE SCALE GENOMIC DNA]</scope>
    <source>
        <strain evidence="10 11">DSM 17023</strain>
    </source>
</reference>
<dbReference type="SUPFAM" id="SSF51735">
    <property type="entry name" value="NAD(P)-binding Rossmann-fold domains"/>
    <property type="match status" value="1"/>
</dbReference>
<dbReference type="InterPro" id="IPR036291">
    <property type="entry name" value="NAD(P)-bd_dom_sf"/>
</dbReference>
<dbReference type="GO" id="GO:0005829">
    <property type="term" value="C:cytosol"/>
    <property type="evidence" value="ECO:0007669"/>
    <property type="project" value="TreeGrafter"/>
</dbReference>
<evidence type="ECO:0000259" key="8">
    <source>
        <dbReference type="Pfam" id="PF01488"/>
    </source>
</evidence>
<comment type="function">
    <text evidence="7">Involved in the biosynthesis of the chorismate, which leads to the biosynthesis of aromatic amino acids. Catalyzes the reversible NADPH linked reduction of 3-dehydroshikimate (DHSA) to yield shikimate (SA).</text>
</comment>
<feature type="domain" description="Quinate/shikimate 5-dehydrogenase/glutamyl-tRNA reductase" evidence="8">
    <location>
        <begin position="130"/>
        <end position="195"/>
    </location>
</feature>
<comment type="similarity">
    <text evidence="7">Belongs to the shikimate dehydrogenase family.</text>
</comment>
<evidence type="ECO:0000313" key="11">
    <source>
        <dbReference type="Proteomes" id="UP000236959"/>
    </source>
</evidence>
<keyword evidence="4 7" id="KW-0560">Oxidoreductase</keyword>
<evidence type="ECO:0000256" key="2">
    <source>
        <dbReference type="ARBA" id="ARBA00012962"/>
    </source>
</evidence>
<feature type="domain" description="Shikimate dehydrogenase substrate binding N-terminal" evidence="9">
    <location>
        <begin position="12"/>
        <end position="94"/>
    </location>
</feature>
<comment type="subunit">
    <text evidence="7">Homodimer.</text>
</comment>
<protein>
    <recommendedName>
        <fullName evidence="2 7">Shikimate dehydrogenase (NADP(+))</fullName>
        <shortName evidence="7">SDH</shortName>
        <ecNumber evidence="2 7">1.1.1.25</ecNumber>
    </recommendedName>
</protein>
<evidence type="ECO:0000313" key="10">
    <source>
        <dbReference type="EMBL" id="POF34533.1"/>
    </source>
</evidence>
<keyword evidence="11" id="KW-1185">Reference proteome</keyword>
<feature type="binding site" evidence="7">
    <location>
        <position position="223"/>
    </location>
    <ligand>
        <name>NADP(+)</name>
        <dbReference type="ChEBI" id="CHEBI:58349"/>
    </ligand>
</feature>
<proteinExistence type="inferred from homology"/>
<keyword evidence="5 7" id="KW-0057">Aromatic amino acid biosynthesis</keyword>
<feature type="binding site" evidence="7">
    <location>
        <begin position="158"/>
        <end position="163"/>
    </location>
    <ligand>
        <name>NADP(+)</name>
        <dbReference type="ChEBI" id="CHEBI:58349"/>
    </ligand>
</feature>
<feature type="binding site" evidence="7">
    <location>
        <position position="67"/>
    </location>
    <ligand>
        <name>shikimate</name>
        <dbReference type="ChEBI" id="CHEBI:36208"/>
    </ligand>
</feature>
<dbReference type="CDD" id="cd01065">
    <property type="entry name" value="NAD_bind_Shikimate_DH"/>
    <property type="match status" value="1"/>
</dbReference>
<evidence type="ECO:0000256" key="6">
    <source>
        <dbReference type="ARBA" id="ARBA00049442"/>
    </source>
</evidence>
<dbReference type="SUPFAM" id="SSF53223">
    <property type="entry name" value="Aminoacid dehydrogenase-like, N-terminal domain"/>
    <property type="match status" value="1"/>
</dbReference>